<evidence type="ECO:0000313" key="1">
    <source>
        <dbReference type="EMBL" id="KAK6337279.1"/>
    </source>
</evidence>
<comment type="caution">
    <text evidence="1">The sequence shown here is derived from an EMBL/GenBank/DDBJ whole genome shotgun (WGS) entry which is preliminary data.</text>
</comment>
<name>A0AAV9U937_9PEZI</name>
<sequence length="84" mass="9013">MEDDGMTTAQGVAVGVNDGHDTEVDLAGSIKLVGSPFLKKHGDGGGKDLDQNMIIARAFVFIDLEHISSSDRFPETLIALDQRQ</sequence>
<keyword evidence="2" id="KW-1185">Reference proteome</keyword>
<reference evidence="1 2" key="1">
    <citation type="submission" date="2019-10" db="EMBL/GenBank/DDBJ databases">
        <authorList>
            <person name="Palmer J.M."/>
        </authorList>
    </citation>
    <scope>NUCLEOTIDE SEQUENCE [LARGE SCALE GENOMIC DNA]</scope>
    <source>
        <strain evidence="1 2">TWF730</strain>
    </source>
</reference>
<dbReference type="Proteomes" id="UP001373714">
    <property type="component" value="Unassembled WGS sequence"/>
</dbReference>
<gene>
    <name evidence="1" type="ORF">TWF730_002685</name>
</gene>
<dbReference type="EMBL" id="JAVHNS010000013">
    <property type="protein sequence ID" value="KAK6337279.1"/>
    <property type="molecule type" value="Genomic_DNA"/>
</dbReference>
<dbReference type="AlphaFoldDB" id="A0AAV9U937"/>
<organism evidence="1 2">
    <name type="scientific">Orbilia blumenaviensis</name>
    <dbReference type="NCBI Taxonomy" id="1796055"/>
    <lineage>
        <taxon>Eukaryota</taxon>
        <taxon>Fungi</taxon>
        <taxon>Dikarya</taxon>
        <taxon>Ascomycota</taxon>
        <taxon>Pezizomycotina</taxon>
        <taxon>Orbiliomycetes</taxon>
        <taxon>Orbiliales</taxon>
        <taxon>Orbiliaceae</taxon>
        <taxon>Orbilia</taxon>
    </lineage>
</organism>
<proteinExistence type="predicted"/>
<protein>
    <submittedName>
        <fullName evidence="1">Uncharacterized protein</fullName>
    </submittedName>
</protein>
<accession>A0AAV9U937</accession>
<evidence type="ECO:0000313" key="2">
    <source>
        <dbReference type="Proteomes" id="UP001373714"/>
    </source>
</evidence>